<feature type="compositionally biased region" description="Basic and acidic residues" evidence="1">
    <location>
        <begin position="95"/>
        <end position="105"/>
    </location>
</feature>
<feature type="region of interest" description="Disordered" evidence="1">
    <location>
        <begin position="15"/>
        <end position="105"/>
    </location>
</feature>
<sequence length="105" mass="12326">MVNIFGFKLFESPSIEEQMHHKNRRFKNRSRRPRHFKNRSRRQRHFKGGYTYDDTNLAGNDITGETSSVASLNPNSKTSSQKKYKKNGQGRGNKRSKEGKTREHQ</sequence>
<accession>A0A6C0I714</accession>
<name>A0A6C0I714_9ZZZZ</name>
<feature type="compositionally biased region" description="Basic residues" evidence="1">
    <location>
        <begin position="80"/>
        <end position="94"/>
    </location>
</feature>
<feature type="compositionally biased region" description="Basic residues" evidence="1">
    <location>
        <begin position="21"/>
        <end position="47"/>
    </location>
</feature>
<evidence type="ECO:0000313" key="2">
    <source>
        <dbReference type="EMBL" id="QHT88592.1"/>
    </source>
</evidence>
<protein>
    <submittedName>
        <fullName evidence="2">Uncharacterized protein</fullName>
    </submittedName>
</protein>
<dbReference type="AlphaFoldDB" id="A0A6C0I714"/>
<reference evidence="2" key="1">
    <citation type="journal article" date="2020" name="Nature">
        <title>Giant virus diversity and host interactions through global metagenomics.</title>
        <authorList>
            <person name="Schulz F."/>
            <person name="Roux S."/>
            <person name="Paez-Espino D."/>
            <person name="Jungbluth S."/>
            <person name="Walsh D.A."/>
            <person name="Denef V.J."/>
            <person name="McMahon K.D."/>
            <person name="Konstantinidis K.T."/>
            <person name="Eloe-Fadrosh E.A."/>
            <person name="Kyrpides N.C."/>
            <person name="Woyke T."/>
        </authorList>
    </citation>
    <scope>NUCLEOTIDE SEQUENCE</scope>
    <source>
        <strain evidence="2">GVMAG-M-3300023184-51</strain>
    </source>
</reference>
<dbReference type="EMBL" id="MN740119">
    <property type="protein sequence ID" value="QHT88592.1"/>
    <property type="molecule type" value="Genomic_DNA"/>
</dbReference>
<proteinExistence type="predicted"/>
<feature type="compositionally biased region" description="Polar residues" evidence="1">
    <location>
        <begin position="53"/>
        <end position="79"/>
    </location>
</feature>
<evidence type="ECO:0000256" key="1">
    <source>
        <dbReference type="SAM" id="MobiDB-lite"/>
    </source>
</evidence>
<organism evidence="2">
    <name type="scientific">viral metagenome</name>
    <dbReference type="NCBI Taxonomy" id="1070528"/>
    <lineage>
        <taxon>unclassified sequences</taxon>
        <taxon>metagenomes</taxon>
        <taxon>organismal metagenomes</taxon>
    </lineage>
</organism>